<dbReference type="Proteomes" id="UP000029640">
    <property type="component" value="Unassembled WGS sequence"/>
</dbReference>
<name>A0A095VN97_9GAMM</name>
<dbReference type="GO" id="GO:0046872">
    <property type="term" value="F:metal ion binding"/>
    <property type="evidence" value="ECO:0007669"/>
    <property type="project" value="UniProtKB-KW"/>
</dbReference>
<comment type="similarity">
    <text evidence="8">Belongs to the MobA family.</text>
</comment>
<keyword evidence="1 8" id="KW-0963">Cytoplasm</keyword>
<feature type="binding site" evidence="8">
    <location>
        <position position="74"/>
    </location>
    <ligand>
        <name>GTP</name>
        <dbReference type="ChEBI" id="CHEBI:37565"/>
    </ligand>
</feature>
<comment type="cofactor">
    <cofactor evidence="8">
        <name>Mg(2+)</name>
        <dbReference type="ChEBI" id="CHEBI:18420"/>
    </cofactor>
</comment>
<evidence type="ECO:0000256" key="2">
    <source>
        <dbReference type="ARBA" id="ARBA00022679"/>
    </source>
</evidence>
<feature type="domain" description="MobA-like NTP transferase" evidence="9">
    <location>
        <begin position="12"/>
        <end position="166"/>
    </location>
</feature>
<dbReference type="PANTHER" id="PTHR19136">
    <property type="entry name" value="MOLYBDENUM COFACTOR GUANYLYLTRANSFERASE"/>
    <property type="match status" value="1"/>
</dbReference>
<evidence type="ECO:0000256" key="6">
    <source>
        <dbReference type="ARBA" id="ARBA00023134"/>
    </source>
</evidence>
<evidence type="ECO:0000256" key="8">
    <source>
        <dbReference type="HAMAP-Rule" id="MF_00316"/>
    </source>
</evidence>
<dbReference type="InterPro" id="IPR013482">
    <property type="entry name" value="Molybde_CF_guanTrfase"/>
</dbReference>
<evidence type="ECO:0000256" key="1">
    <source>
        <dbReference type="ARBA" id="ARBA00022490"/>
    </source>
</evidence>
<dbReference type="RefSeq" id="WP_052094523.1">
    <property type="nucleotide sequence ID" value="NZ_KN234761.1"/>
</dbReference>
<evidence type="ECO:0000256" key="4">
    <source>
        <dbReference type="ARBA" id="ARBA00022741"/>
    </source>
</evidence>
<reference evidence="10 11" key="1">
    <citation type="journal article" date="2014" name="Genome Announc.">
        <title>Genome Sequence of Gammaproteobacterial Pseudohaliea rubra Type Strain DSM 19751, Isolated from Coastal Seawater of the Mediterranean Sea.</title>
        <authorList>
            <person name="Spring S."/>
            <person name="Fiebig A."/>
            <person name="Riedel T."/>
            <person name="Goker M."/>
            <person name="Klenk H.P."/>
        </authorList>
    </citation>
    <scope>NUCLEOTIDE SEQUENCE [LARGE SCALE GENOMIC DNA]</scope>
    <source>
        <strain evidence="10 11">DSM 19751</strain>
    </source>
</reference>
<dbReference type="CDD" id="cd02503">
    <property type="entry name" value="MobA"/>
    <property type="match status" value="1"/>
</dbReference>
<protein>
    <recommendedName>
        <fullName evidence="8">Molybdenum cofactor guanylyltransferase</fullName>
        <shortName evidence="8">MoCo guanylyltransferase</shortName>
        <ecNumber evidence="8">2.7.7.77</ecNumber>
    </recommendedName>
    <alternativeName>
        <fullName evidence="8">GTP:molybdopterin guanylyltransferase</fullName>
    </alternativeName>
    <alternativeName>
        <fullName evidence="8">Mo-MPT guanylyltransferase</fullName>
    </alternativeName>
    <alternativeName>
        <fullName evidence="8">Molybdopterin guanylyltransferase</fullName>
    </alternativeName>
    <alternativeName>
        <fullName evidence="8">Molybdopterin-guanine dinucleotide synthase</fullName>
        <shortName evidence="8">MGD synthase</shortName>
    </alternativeName>
</protein>
<keyword evidence="4 8" id="KW-0547">Nucleotide-binding</keyword>
<dbReference type="GO" id="GO:0005737">
    <property type="term" value="C:cytoplasm"/>
    <property type="evidence" value="ECO:0007669"/>
    <property type="project" value="UniProtKB-SubCell"/>
</dbReference>
<dbReference type="OrthoDB" id="9788394at2"/>
<dbReference type="AlphaFoldDB" id="A0A095VN97"/>
<evidence type="ECO:0000313" key="11">
    <source>
        <dbReference type="Proteomes" id="UP000029640"/>
    </source>
</evidence>
<dbReference type="HOGENOM" id="CLU_055597_5_1_6"/>
<feature type="binding site" evidence="8">
    <location>
        <position position="105"/>
    </location>
    <ligand>
        <name>GTP</name>
        <dbReference type="ChEBI" id="CHEBI:37565"/>
    </ligand>
</feature>
<dbReference type="InterPro" id="IPR025877">
    <property type="entry name" value="MobA-like_NTP_Trfase"/>
</dbReference>
<keyword evidence="11" id="KW-1185">Reference proteome</keyword>
<evidence type="ECO:0000256" key="7">
    <source>
        <dbReference type="ARBA" id="ARBA00023150"/>
    </source>
</evidence>
<dbReference type="Gene3D" id="3.90.550.10">
    <property type="entry name" value="Spore Coat Polysaccharide Biosynthesis Protein SpsA, Chain A"/>
    <property type="match status" value="1"/>
</dbReference>
<dbReference type="eggNOG" id="COG0746">
    <property type="taxonomic scope" value="Bacteria"/>
</dbReference>
<feature type="binding site" evidence="8">
    <location>
        <position position="105"/>
    </location>
    <ligand>
        <name>Mg(2+)</name>
        <dbReference type="ChEBI" id="CHEBI:18420"/>
    </ligand>
</feature>
<gene>
    <name evidence="8" type="primary">mobA</name>
    <name evidence="10" type="ORF">HRUBRA_02509</name>
</gene>
<evidence type="ECO:0000259" key="9">
    <source>
        <dbReference type="Pfam" id="PF12804"/>
    </source>
</evidence>
<evidence type="ECO:0000256" key="3">
    <source>
        <dbReference type="ARBA" id="ARBA00022723"/>
    </source>
</evidence>
<dbReference type="HAMAP" id="MF_00316">
    <property type="entry name" value="MobA"/>
    <property type="match status" value="1"/>
</dbReference>
<feature type="binding site" evidence="8">
    <location>
        <begin position="15"/>
        <end position="17"/>
    </location>
    <ligand>
        <name>GTP</name>
        <dbReference type="ChEBI" id="CHEBI:37565"/>
    </ligand>
</feature>
<evidence type="ECO:0000313" key="10">
    <source>
        <dbReference type="EMBL" id="KGE02865.1"/>
    </source>
</evidence>
<comment type="caution">
    <text evidence="10">The sequence shown here is derived from an EMBL/GenBank/DDBJ whole genome shotgun (WGS) entry which is preliminary data.</text>
</comment>
<comment type="function">
    <text evidence="8">Transfers a GMP moiety from GTP to Mo-molybdopterin (Mo-MPT) cofactor (Moco or molybdenum cofactor) to form Mo-molybdopterin guanine dinucleotide (Mo-MGD) cofactor.</text>
</comment>
<dbReference type="PANTHER" id="PTHR19136:SF81">
    <property type="entry name" value="MOLYBDENUM COFACTOR GUANYLYLTRANSFERASE"/>
    <property type="match status" value="1"/>
</dbReference>
<proteinExistence type="inferred from homology"/>
<keyword evidence="5 8" id="KW-0460">Magnesium</keyword>
<comment type="subunit">
    <text evidence="8">Monomer.</text>
</comment>
<keyword evidence="3 8" id="KW-0479">Metal-binding</keyword>
<dbReference type="EMBL" id="AUVB01000080">
    <property type="protein sequence ID" value="KGE02865.1"/>
    <property type="molecule type" value="Genomic_DNA"/>
</dbReference>
<feature type="binding site" evidence="8">
    <location>
        <position position="28"/>
    </location>
    <ligand>
        <name>GTP</name>
        <dbReference type="ChEBI" id="CHEBI:37565"/>
    </ligand>
</feature>
<sequence>MPTPTAAEPVLGLLLAGGAGHRVGGADKGMLPFGTSTLAGTVAARLRPQVDRLLVACNRHATRYAALGDGVVKDRRPLHQGPLAGLEAALAELPPNWLLALAPCDVPALPVDLVATLRGALVARSDAVTWARAGGRDHYLCALLTAEAAHQVGAYLDAGGRSVRGWYDTLAGSAVGFSDEADAFSNYNQGPGSGSRGAVLS</sequence>
<comment type="subcellular location">
    <subcellularLocation>
        <location evidence="8">Cytoplasm</location>
    </subcellularLocation>
</comment>
<dbReference type="STRING" id="1265313.HRUBRA_02509"/>
<dbReference type="GO" id="GO:0061603">
    <property type="term" value="F:molybdenum cofactor guanylyltransferase activity"/>
    <property type="evidence" value="ECO:0007669"/>
    <property type="project" value="UniProtKB-EC"/>
</dbReference>
<dbReference type="SUPFAM" id="SSF53448">
    <property type="entry name" value="Nucleotide-diphospho-sugar transferases"/>
    <property type="match status" value="1"/>
</dbReference>
<dbReference type="InterPro" id="IPR029044">
    <property type="entry name" value="Nucleotide-diphossugar_trans"/>
</dbReference>
<dbReference type="Pfam" id="PF12804">
    <property type="entry name" value="NTP_transf_3"/>
    <property type="match status" value="1"/>
</dbReference>
<keyword evidence="2 8" id="KW-0808">Transferase</keyword>
<dbReference type="NCBIfam" id="TIGR02665">
    <property type="entry name" value="molyb_mobA"/>
    <property type="match status" value="1"/>
</dbReference>
<accession>A0A095VN97</accession>
<keyword evidence="6 8" id="KW-0342">GTP-binding</keyword>
<keyword evidence="7 8" id="KW-0501">Molybdenum cofactor biosynthesis</keyword>
<comment type="domain">
    <text evidence="8">The N-terminal domain determines nucleotide recognition and specific binding, while the C-terminal domain determines the specific binding to the target protein.</text>
</comment>
<dbReference type="GO" id="GO:1902758">
    <property type="term" value="P:bis(molybdopterin guanine dinucleotide)molybdenum biosynthetic process"/>
    <property type="evidence" value="ECO:0007669"/>
    <property type="project" value="TreeGrafter"/>
</dbReference>
<dbReference type="EC" id="2.7.7.77" evidence="8"/>
<comment type="caution">
    <text evidence="8">Lacks conserved residue(s) required for the propagation of feature annotation.</text>
</comment>
<comment type="catalytic activity">
    <reaction evidence="8">
        <text>Mo-molybdopterin + GTP + H(+) = Mo-molybdopterin guanine dinucleotide + diphosphate</text>
        <dbReference type="Rhea" id="RHEA:34243"/>
        <dbReference type="ChEBI" id="CHEBI:15378"/>
        <dbReference type="ChEBI" id="CHEBI:33019"/>
        <dbReference type="ChEBI" id="CHEBI:37565"/>
        <dbReference type="ChEBI" id="CHEBI:71302"/>
        <dbReference type="ChEBI" id="CHEBI:71310"/>
        <dbReference type="EC" id="2.7.7.77"/>
    </reaction>
</comment>
<dbReference type="GO" id="GO:0005525">
    <property type="term" value="F:GTP binding"/>
    <property type="evidence" value="ECO:0007669"/>
    <property type="project" value="UniProtKB-UniRule"/>
</dbReference>
<evidence type="ECO:0000256" key="5">
    <source>
        <dbReference type="ARBA" id="ARBA00022842"/>
    </source>
</evidence>
<organism evidence="10 11">
    <name type="scientific">Pseudohaliea rubra DSM 19751</name>
    <dbReference type="NCBI Taxonomy" id="1265313"/>
    <lineage>
        <taxon>Bacteria</taxon>
        <taxon>Pseudomonadati</taxon>
        <taxon>Pseudomonadota</taxon>
        <taxon>Gammaproteobacteria</taxon>
        <taxon>Cellvibrionales</taxon>
        <taxon>Halieaceae</taxon>
        <taxon>Pseudohaliea</taxon>
    </lineage>
</organism>